<gene>
    <name evidence="5" type="ORF">MARPO_0010s0167</name>
</gene>
<dbReference type="InterPro" id="IPR023780">
    <property type="entry name" value="Chromo_domain"/>
</dbReference>
<feature type="compositionally biased region" description="Polar residues" evidence="3">
    <location>
        <begin position="48"/>
        <end position="61"/>
    </location>
</feature>
<dbReference type="InterPro" id="IPR016197">
    <property type="entry name" value="Chromo-like_dom_sf"/>
</dbReference>
<sequence length="790" mass="88024">MAPADRSAFISERKREKNLKAQARSRKHRIYNDSDTENRIQRKDCTKQYYTRQARSSSMPEESNIHSKGPLTAERDPSDPLLGRTKWSNDFINAGKKQRKQSRVQQAHEYETNGKLSGGSDGNKYENGQTNIVKEEVDNPSIEPAGAQGEDNTNEQRTSPERVGAYTQGKDLCANASGRSLDDLAERAVGELTDMDYDDEGYTDLDIASKKKDVHLPPSSGTRRGRRVQRTTLVPDETDADGMDWEGENEASRIPDNAPGDDGVNLMEPLAAGIYMLEAIRKKRQHKGRVEYLVKWLGYPERENTWEPYENIANCGDHLEDFEERCKSRRKKGKGSNKYQRKKKKVSRSRPNADDFDDLADEDRGEDDDSGQGNLQSDQNDYHLETADSVRNQPDEAEQANMEICTQDNISGGIGAATRASDPMVCQVATKYVVEMLKEKGHTIEPCSPMQPDVAIYRSDDVIAKDDTRSELLKSRKLGSIHVSTSISPTQATASTSNISNSKRSERTSSMSNISNSKRSERVIDQPTDEAGRRLLLNVGSLQIDTVTGNNPNISNSKFEVASHTHTEEVPLPKFDIDINCLPSEDDQPQDHLSGGQNRLKLITGRSNMGKPIQVVSPVHKDYDSDVVRLNASGSKDRGKAVIGAKRRKLTVPTRVPPVDPEQGIEVLERPDEAAKNMSTRALVGAGLQDFGVIKTGPETTRSTLNPVVPDVQPPINEGLHSRASPQLIKILRARHIAFRTLPPTNEQEADVLFEVLWSDGSIQLLDNQTLKKEHSQMLIKFYETLLRAT</sequence>
<dbReference type="GO" id="GO:0043565">
    <property type="term" value="F:sequence-specific DNA binding"/>
    <property type="evidence" value="ECO:0000318"/>
    <property type="project" value="GO_Central"/>
</dbReference>
<proteinExistence type="predicted"/>
<dbReference type="GO" id="GO:0005634">
    <property type="term" value="C:nucleus"/>
    <property type="evidence" value="ECO:0000318"/>
    <property type="project" value="GO_Central"/>
</dbReference>
<protein>
    <recommendedName>
        <fullName evidence="4">Chromo domain-containing protein</fullName>
    </recommendedName>
</protein>
<feature type="compositionally biased region" description="Low complexity" evidence="3">
    <location>
        <begin position="508"/>
        <end position="517"/>
    </location>
</feature>
<feature type="region of interest" description="Disordered" evidence="3">
    <location>
        <begin position="1"/>
        <end position="160"/>
    </location>
</feature>
<comment type="subcellular location">
    <subcellularLocation>
        <location evidence="1">Nucleus</location>
    </subcellularLocation>
</comment>
<evidence type="ECO:0000256" key="2">
    <source>
        <dbReference type="ARBA" id="ARBA00023242"/>
    </source>
</evidence>
<feature type="compositionally biased region" description="Acidic residues" evidence="3">
    <location>
        <begin position="236"/>
        <end position="249"/>
    </location>
</feature>
<dbReference type="PROSITE" id="PS50013">
    <property type="entry name" value="CHROMO_2"/>
    <property type="match status" value="1"/>
</dbReference>
<dbReference type="SMART" id="SM00298">
    <property type="entry name" value="CHROMO"/>
    <property type="match status" value="1"/>
</dbReference>
<dbReference type="AlphaFoldDB" id="A0A2R6XKZ7"/>
<dbReference type="PANTHER" id="PTHR47240:SF2">
    <property type="entry name" value="CHROMO DOMAIN-CONTAINING PROTEIN LHP1"/>
    <property type="match status" value="1"/>
</dbReference>
<feature type="region of interest" description="Disordered" evidence="3">
    <location>
        <begin position="328"/>
        <end position="381"/>
    </location>
</feature>
<feature type="compositionally biased region" description="Acidic residues" evidence="3">
    <location>
        <begin position="354"/>
        <end position="370"/>
    </location>
</feature>
<dbReference type="GO" id="GO:0045814">
    <property type="term" value="P:negative regulation of gene expression, epigenetic"/>
    <property type="evidence" value="ECO:0000318"/>
    <property type="project" value="GO_Central"/>
</dbReference>
<reference evidence="6" key="1">
    <citation type="journal article" date="2017" name="Cell">
        <title>Insights into land plant evolution garnered from the Marchantia polymorpha genome.</title>
        <authorList>
            <person name="Bowman J.L."/>
            <person name="Kohchi T."/>
            <person name="Yamato K.T."/>
            <person name="Jenkins J."/>
            <person name="Shu S."/>
            <person name="Ishizaki K."/>
            <person name="Yamaoka S."/>
            <person name="Nishihama R."/>
            <person name="Nakamura Y."/>
            <person name="Berger F."/>
            <person name="Adam C."/>
            <person name="Aki S.S."/>
            <person name="Althoff F."/>
            <person name="Araki T."/>
            <person name="Arteaga-Vazquez M.A."/>
            <person name="Balasubrmanian S."/>
            <person name="Barry K."/>
            <person name="Bauer D."/>
            <person name="Boehm C.R."/>
            <person name="Briginshaw L."/>
            <person name="Caballero-Perez J."/>
            <person name="Catarino B."/>
            <person name="Chen F."/>
            <person name="Chiyoda S."/>
            <person name="Chovatia M."/>
            <person name="Davies K.M."/>
            <person name="Delmans M."/>
            <person name="Demura T."/>
            <person name="Dierschke T."/>
            <person name="Dolan L."/>
            <person name="Dorantes-Acosta A.E."/>
            <person name="Eklund D.M."/>
            <person name="Florent S.N."/>
            <person name="Flores-Sandoval E."/>
            <person name="Fujiyama A."/>
            <person name="Fukuzawa H."/>
            <person name="Galik B."/>
            <person name="Grimanelli D."/>
            <person name="Grimwood J."/>
            <person name="Grossniklaus U."/>
            <person name="Hamada T."/>
            <person name="Haseloff J."/>
            <person name="Hetherington A.J."/>
            <person name="Higo A."/>
            <person name="Hirakawa Y."/>
            <person name="Hundley H.N."/>
            <person name="Ikeda Y."/>
            <person name="Inoue K."/>
            <person name="Inoue S.I."/>
            <person name="Ishida S."/>
            <person name="Jia Q."/>
            <person name="Kakita M."/>
            <person name="Kanazawa T."/>
            <person name="Kawai Y."/>
            <person name="Kawashima T."/>
            <person name="Kennedy M."/>
            <person name="Kinose K."/>
            <person name="Kinoshita T."/>
            <person name="Kohara Y."/>
            <person name="Koide E."/>
            <person name="Komatsu K."/>
            <person name="Kopischke S."/>
            <person name="Kubo M."/>
            <person name="Kyozuka J."/>
            <person name="Lagercrantz U."/>
            <person name="Lin S.S."/>
            <person name="Lindquist E."/>
            <person name="Lipzen A.M."/>
            <person name="Lu C.W."/>
            <person name="De Luna E."/>
            <person name="Martienssen R.A."/>
            <person name="Minamino N."/>
            <person name="Mizutani M."/>
            <person name="Mizutani M."/>
            <person name="Mochizuki N."/>
            <person name="Monte I."/>
            <person name="Mosher R."/>
            <person name="Nagasaki H."/>
            <person name="Nakagami H."/>
            <person name="Naramoto S."/>
            <person name="Nishitani K."/>
            <person name="Ohtani M."/>
            <person name="Okamoto T."/>
            <person name="Okumura M."/>
            <person name="Phillips J."/>
            <person name="Pollak B."/>
            <person name="Reinders A."/>
            <person name="Rovekamp M."/>
            <person name="Sano R."/>
            <person name="Sawa S."/>
            <person name="Schmid M.W."/>
            <person name="Shirakawa M."/>
            <person name="Solano R."/>
            <person name="Spunde A."/>
            <person name="Suetsugu N."/>
            <person name="Sugano S."/>
            <person name="Sugiyama A."/>
            <person name="Sun R."/>
            <person name="Suzuki Y."/>
            <person name="Takenaka M."/>
            <person name="Takezawa D."/>
            <person name="Tomogane H."/>
            <person name="Tsuzuki M."/>
            <person name="Ueda T."/>
            <person name="Umeda M."/>
            <person name="Ward J.M."/>
            <person name="Watanabe Y."/>
            <person name="Yazaki K."/>
            <person name="Yokoyama R."/>
            <person name="Yoshitake Y."/>
            <person name="Yotsui I."/>
            <person name="Zachgo S."/>
            <person name="Schmutz J."/>
        </authorList>
    </citation>
    <scope>NUCLEOTIDE SEQUENCE [LARGE SCALE GENOMIC DNA]</scope>
    <source>
        <strain evidence="6">Tak-1</strain>
    </source>
</reference>
<keyword evidence="2" id="KW-0539">Nucleus</keyword>
<dbReference type="EMBL" id="KZ772682">
    <property type="protein sequence ID" value="PTQ46795.1"/>
    <property type="molecule type" value="Genomic_DNA"/>
</dbReference>
<dbReference type="GO" id="GO:0045892">
    <property type="term" value="P:negative regulation of DNA-templated transcription"/>
    <property type="evidence" value="ECO:0000318"/>
    <property type="project" value="GO_Central"/>
</dbReference>
<feature type="region of interest" description="Disordered" evidence="3">
    <location>
        <begin position="212"/>
        <end position="262"/>
    </location>
</feature>
<feature type="region of interest" description="Disordered" evidence="3">
    <location>
        <begin position="488"/>
        <end position="529"/>
    </location>
</feature>
<dbReference type="Proteomes" id="UP000244005">
    <property type="component" value="Unassembled WGS sequence"/>
</dbReference>
<evidence type="ECO:0000313" key="5">
    <source>
        <dbReference type="EMBL" id="PTQ46795.1"/>
    </source>
</evidence>
<dbReference type="InterPro" id="IPR000953">
    <property type="entry name" value="Chromo/chromo_shadow_dom"/>
</dbReference>
<dbReference type="PROSITE" id="PS00598">
    <property type="entry name" value="CHROMO_1"/>
    <property type="match status" value="1"/>
</dbReference>
<organism evidence="5 6">
    <name type="scientific">Marchantia polymorpha</name>
    <name type="common">Common liverwort</name>
    <name type="synonym">Marchantia aquatica</name>
    <dbReference type="NCBI Taxonomy" id="3197"/>
    <lineage>
        <taxon>Eukaryota</taxon>
        <taxon>Viridiplantae</taxon>
        <taxon>Streptophyta</taxon>
        <taxon>Embryophyta</taxon>
        <taxon>Marchantiophyta</taxon>
        <taxon>Marchantiopsida</taxon>
        <taxon>Marchantiidae</taxon>
        <taxon>Marchantiales</taxon>
        <taxon>Marchantiaceae</taxon>
        <taxon>Marchantia</taxon>
    </lineage>
</organism>
<dbReference type="InterPro" id="IPR044251">
    <property type="entry name" value="LHP1-like"/>
</dbReference>
<feature type="compositionally biased region" description="Basic residues" evidence="3">
    <location>
        <begin position="328"/>
        <end position="348"/>
    </location>
</feature>
<dbReference type="Gene3D" id="2.40.50.40">
    <property type="match status" value="1"/>
</dbReference>
<evidence type="ECO:0000256" key="3">
    <source>
        <dbReference type="SAM" id="MobiDB-lite"/>
    </source>
</evidence>
<evidence type="ECO:0000256" key="1">
    <source>
        <dbReference type="ARBA" id="ARBA00004123"/>
    </source>
</evidence>
<dbReference type="Pfam" id="PF00385">
    <property type="entry name" value="Chromo"/>
    <property type="match status" value="1"/>
</dbReference>
<evidence type="ECO:0000313" key="6">
    <source>
        <dbReference type="Proteomes" id="UP000244005"/>
    </source>
</evidence>
<evidence type="ECO:0000259" key="4">
    <source>
        <dbReference type="PROSITE" id="PS50013"/>
    </source>
</evidence>
<dbReference type="InterPro" id="IPR023779">
    <property type="entry name" value="Chromodomain_CS"/>
</dbReference>
<keyword evidence="6" id="KW-1185">Reference proteome</keyword>
<dbReference type="PANTHER" id="PTHR47240">
    <property type="entry name" value="CHROMO DOMAIN-CONTAINING PROTEIN LHP1"/>
    <property type="match status" value="1"/>
</dbReference>
<feature type="compositionally biased region" description="Polar residues" evidence="3">
    <location>
        <begin position="488"/>
        <end position="502"/>
    </location>
</feature>
<feature type="compositionally biased region" description="Basic and acidic residues" evidence="3">
    <location>
        <begin position="30"/>
        <end position="46"/>
    </location>
</feature>
<dbReference type="OrthoDB" id="1918685at2759"/>
<accession>A0A2R6XKZ7</accession>
<feature type="domain" description="Chromo" evidence="4">
    <location>
        <begin position="275"/>
        <end position="334"/>
    </location>
</feature>
<dbReference type="GO" id="GO:0031507">
    <property type="term" value="P:heterochromatin formation"/>
    <property type="evidence" value="ECO:0007669"/>
    <property type="project" value="InterPro"/>
</dbReference>
<dbReference type="CDD" id="cd00024">
    <property type="entry name" value="CD_CSD"/>
    <property type="match status" value="1"/>
</dbReference>
<dbReference type="SUPFAM" id="SSF54160">
    <property type="entry name" value="Chromo domain-like"/>
    <property type="match status" value="1"/>
</dbReference>
<name>A0A2R6XKZ7_MARPO</name>
<dbReference type="GO" id="GO:0003682">
    <property type="term" value="F:chromatin binding"/>
    <property type="evidence" value="ECO:0000318"/>
    <property type="project" value="GO_Central"/>
</dbReference>